<keyword evidence="2" id="KW-1185">Reference proteome</keyword>
<dbReference type="EMBL" id="CP021106">
    <property type="protein sequence ID" value="ARO86412.1"/>
    <property type="molecule type" value="Genomic_DNA"/>
</dbReference>
<name>A0A1W6SKU5_9PROT</name>
<sequence length="84" mass="9249">MPHMLKEQEISMLRAEIEMLISERQSLLKTTGAAAVFIANLDSDALPEGTYEAAEMLSNCLNDLPEETLRDALEKVRAELAAGE</sequence>
<protein>
    <submittedName>
        <fullName evidence="1">Uncharacterized protein</fullName>
    </submittedName>
</protein>
<evidence type="ECO:0000313" key="1">
    <source>
        <dbReference type="EMBL" id="ARO86412.1"/>
    </source>
</evidence>
<evidence type="ECO:0000313" key="2">
    <source>
        <dbReference type="Proteomes" id="UP000012179"/>
    </source>
</evidence>
<dbReference type="KEGG" id="nlc:EBAPG3_000690"/>
<proteinExistence type="predicted"/>
<dbReference type="eggNOG" id="ENOG503332K">
    <property type="taxonomic scope" value="Bacteria"/>
</dbReference>
<accession>A0A1W6SKU5</accession>
<dbReference type="AlphaFoldDB" id="A0A1W6SKU5"/>
<gene>
    <name evidence="1" type="ORF">EBAPG3_000690</name>
</gene>
<dbReference type="Proteomes" id="UP000012179">
    <property type="component" value="Chromosome"/>
</dbReference>
<dbReference type="OrthoDB" id="9181944at2"/>
<reference evidence="1 2" key="1">
    <citation type="journal article" date="2015" name="Int. J. Syst. Evol. Microbiol.">
        <title>Nitrosospira lacus sp. nov., a psychrotolerant, ammonia-oxidizing bacterium from sandy lake sediment.</title>
        <authorList>
            <person name="Urakawa H."/>
            <person name="Garcia J.C."/>
            <person name="Nielsen J.L."/>
            <person name="Le V.Q."/>
            <person name="Kozlowski J.A."/>
            <person name="Stein L.Y."/>
            <person name="Lim C.K."/>
            <person name="Pommerening-Roser A."/>
            <person name="Martens-Habbena W."/>
            <person name="Stahl D.A."/>
            <person name="Klotz M.G."/>
        </authorList>
    </citation>
    <scope>NUCLEOTIDE SEQUENCE [LARGE SCALE GENOMIC DNA]</scope>
    <source>
        <strain evidence="1 2">APG3</strain>
    </source>
</reference>
<dbReference type="RefSeq" id="WP_004180635.1">
    <property type="nucleotide sequence ID" value="NZ_CP021106.3"/>
</dbReference>
<organism evidence="1 2">
    <name type="scientific">Nitrosospira lacus</name>
    <dbReference type="NCBI Taxonomy" id="1288494"/>
    <lineage>
        <taxon>Bacteria</taxon>
        <taxon>Pseudomonadati</taxon>
        <taxon>Pseudomonadota</taxon>
        <taxon>Betaproteobacteria</taxon>
        <taxon>Nitrosomonadales</taxon>
        <taxon>Nitrosomonadaceae</taxon>
        <taxon>Nitrosospira</taxon>
    </lineage>
</organism>